<evidence type="ECO:0000313" key="1">
    <source>
        <dbReference type="EMBL" id="KPV39350.1"/>
    </source>
</evidence>
<keyword evidence="2" id="KW-1185">Reference proteome</keyword>
<proteinExistence type="predicted"/>
<dbReference type="AlphaFoldDB" id="A0A0P9EL99"/>
<reference evidence="1 2" key="1">
    <citation type="submission" date="2015-09" db="EMBL/GenBank/DDBJ databases">
        <title>Draft genome sequence of Alicyclobacillus ferrooxydans DSM 22381.</title>
        <authorList>
            <person name="Hemp J."/>
        </authorList>
    </citation>
    <scope>NUCLEOTIDE SEQUENCE [LARGE SCALE GENOMIC DNA]</scope>
    <source>
        <strain evidence="1 2">TC-34</strain>
    </source>
</reference>
<accession>A0A0P9EL99</accession>
<organism evidence="1 2">
    <name type="scientific">Alicyclobacillus ferrooxydans</name>
    <dbReference type="NCBI Taxonomy" id="471514"/>
    <lineage>
        <taxon>Bacteria</taxon>
        <taxon>Bacillati</taxon>
        <taxon>Bacillota</taxon>
        <taxon>Bacilli</taxon>
        <taxon>Bacillales</taxon>
        <taxon>Alicyclobacillaceae</taxon>
        <taxon>Alicyclobacillus</taxon>
    </lineage>
</organism>
<evidence type="ECO:0000313" key="2">
    <source>
        <dbReference type="Proteomes" id="UP000050482"/>
    </source>
</evidence>
<dbReference type="Proteomes" id="UP000050482">
    <property type="component" value="Unassembled WGS sequence"/>
</dbReference>
<dbReference type="PATRIC" id="fig|471514.4.peg.2124"/>
<comment type="caution">
    <text evidence="1">The sequence shown here is derived from an EMBL/GenBank/DDBJ whole genome shotgun (WGS) entry which is preliminary data.</text>
</comment>
<gene>
    <name evidence="1" type="ORF">AN477_22955</name>
</gene>
<sequence>MICDEDIVQCVYCHEFQLRSDVHSVFKTGFGRRNGVDVPLGVCVRCETENGQKTKETGDVPKDQGDR</sequence>
<protein>
    <submittedName>
        <fullName evidence="1">Uncharacterized protein</fullName>
    </submittedName>
</protein>
<dbReference type="EMBL" id="LJCO01000107">
    <property type="protein sequence ID" value="KPV39350.1"/>
    <property type="molecule type" value="Genomic_DNA"/>
</dbReference>
<name>A0A0P9EL99_9BACL</name>